<keyword evidence="5 7" id="KW-0472">Membrane</keyword>
<dbReference type="InterPro" id="IPR003838">
    <property type="entry name" value="ABC3_permease_C"/>
</dbReference>
<evidence type="ECO:0000313" key="11">
    <source>
        <dbReference type="Proteomes" id="UP000254425"/>
    </source>
</evidence>
<reference evidence="10 11" key="1">
    <citation type="submission" date="2018-07" db="EMBL/GenBank/DDBJ databases">
        <title>Draft genome of the type strain Streptomyces armeniacus ATCC 15676.</title>
        <authorList>
            <person name="Labana P."/>
            <person name="Gosse J.T."/>
            <person name="Boddy C.N."/>
        </authorList>
    </citation>
    <scope>NUCLEOTIDE SEQUENCE [LARGE SCALE GENOMIC DNA]</scope>
    <source>
        <strain evidence="10 11">ATCC 15676</strain>
    </source>
</reference>
<dbReference type="GO" id="GO:0005886">
    <property type="term" value="C:plasma membrane"/>
    <property type="evidence" value="ECO:0007669"/>
    <property type="project" value="UniProtKB-SubCell"/>
</dbReference>
<dbReference type="Proteomes" id="UP000254425">
    <property type="component" value="Chromosome"/>
</dbReference>
<feature type="transmembrane region" description="Helical" evidence="7">
    <location>
        <begin position="352"/>
        <end position="373"/>
    </location>
</feature>
<comment type="subcellular location">
    <subcellularLocation>
        <location evidence="1">Cell membrane</location>
        <topology evidence="1">Multi-pass membrane protein</topology>
    </subcellularLocation>
</comment>
<evidence type="ECO:0000256" key="1">
    <source>
        <dbReference type="ARBA" id="ARBA00004651"/>
    </source>
</evidence>
<dbReference type="InterPro" id="IPR050250">
    <property type="entry name" value="Macrolide_Exporter_MacB"/>
</dbReference>
<evidence type="ECO:0000313" key="10">
    <source>
        <dbReference type="EMBL" id="AXK37749.1"/>
    </source>
</evidence>
<evidence type="ECO:0000256" key="4">
    <source>
        <dbReference type="ARBA" id="ARBA00022989"/>
    </source>
</evidence>
<feature type="transmembrane region" description="Helical" evidence="7">
    <location>
        <begin position="54"/>
        <end position="76"/>
    </location>
</feature>
<evidence type="ECO:0000259" key="8">
    <source>
        <dbReference type="Pfam" id="PF02687"/>
    </source>
</evidence>
<keyword evidence="11" id="KW-1185">Reference proteome</keyword>
<dbReference type="InterPro" id="IPR025857">
    <property type="entry name" value="MacB_PCD"/>
</dbReference>
<name>A0A345Y1I3_9ACTN</name>
<dbReference type="KEGG" id="sarm:DVA86_29220"/>
<sequence>MGRRNEGPRIAGRRVFAGRKSSRSPGRRLSPARLSPRDVLHVGSGGLRSRPLRVVLSALGIAIGIATMISVVGVSASSQEQLMRRLDRLGTNMLVVSPGESMFSGEDVKLSRNAVGMVSRVDGVEQAGATGSVDATVRRNEKIPEDESGGIAVQAATQGLLKVVRGKTASGTWLNEANGRYPSVVLGHVSAQRLGIGKAGQQVWLGDRYFTVVGILDPLPLAPELERSALVGWSAAERLLSFDGHPTSVYERSTDDSVSDVRDLLAATVDPENPQNIKVTDPSAKLQARAATEGAFSSLLLGLGGIALLVGGVGVANTMIISVLERRYEIGLRRSLGAARGQIRIQFVTESLLLSGLGGVAGVALGAAATGVFAHLDGLPWVVPLWAVGGGFGATLVIGTLAGLYPAVRAARLSPTLALHAA</sequence>
<accession>A0A345Y1I3</accession>
<dbReference type="PANTHER" id="PTHR30572:SF4">
    <property type="entry name" value="ABC TRANSPORTER PERMEASE YTRF"/>
    <property type="match status" value="1"/>
</dbReference>
<dbReference type="EMBL" id="CP031320">
    <property type="protein sequence ID" value="AXK37749.1"/>
    <property type="molecule type" value="Genomic_DNA"/>
</dbReference>
<feature type="transmembrane region" description="Helical" evidence="7">
    <location>
        <begin position="385"/>
        <end position="405"/>
    </location>
</feature>
<dbReference type="RefSeq" id="WP_208885318.1">
    <property type="nucleotide sequence ID" value="NZ_CP031320.1"/>
</dbReference>
<gene>
    <name evidence="10" type="ORF">DVA86_29220</name>
</gene>
<evidence type="ECO:0000259" key="9">
    <source>
        <dbReference type="Pfam" id="PF12704"/>
    </source>
</evidence>
<evidence type="ECO:0000256" key="6">
    <source>
        <dbReference type="ARBA" id="ARBA00038076"/>
    </source>
</evidence>
<feature type="domain" description="MacB-like periplasmic core" evidence="9">
    <location>
        <begin position="55"/>
        <end position="243"/>
    </location>
</feature>
<keyword evidence="2" id="KW-1003">Cell membrane</keyword>
<keyword evidence="4 7" id="KW-1133">Transmembrane helix</keyword>
<feature type="transmembrane region" description="Helical" evidence="7">
    <location>
        <begin position="299"/>
        <end position="324"/>
    </location>
</feature>
<feature type="domain" description="ABC3 transporter permease C-terminal" evidence="8">
    <location>
        <begin position="304"/>
        <end position="415"/>
    </location>
</feature>
<evidence type="ECO:0000256" key="7">
    <source>
        <dbReference type="SAM" id="Phobius"/>
    </source>
</evidence>
<proteinExistence type="inferred from homology"/>
<evidence type="ECO:0000256" key="5">
    <source>
        <dbReference type="ARBA" id="ARBA00023136"/>
    </source>
</evidence>
<protein>
    <submittedName>
        <fullName evidence="10">ABC transporter permease</fullName>
    </submittedName>
</protein>
<comment type="similarity">
    <text evidence="6">Belongs to the ABC-4 integral membrane protein family.</text>
</comment>
<dbReference type="GO" id="GO:0022857">
    <property type="term" value="F:transmembrane transporter activity"/>
    <property type="evidence" value="ECO:0007669"/>
    <property type="project" value="TreeGrafter"/>
</dbReference>
<dbReference type="PANTHER" id="PTHR30572">
    <property type="entry name" value="MEMBRANE COMPONENT OF TRANSPORTER-RELATED"/>
    <property type="match status" value="1"/>
</dbReference>
<evidence type="ECO:0000256" key="2">
    <source>
        <dbReference type="ARBA" id="ARBA00022475"/>
    </source>
</evidence>
<dbReference type="Pfam" id="PF02687">
    <property type="entry name" value="FtsX"/>
    <property type="match status" value="1"/>
</dbReference>
<dbReference type="Pfam" id="PF12704">
    <property type="entry name" value="MacB_PCD"/>
    <property type="match status" value="1"/>
</dbReference>
<organism evidence="10 11">
    <name type="scientific">Streptomyces armeniacus</name>
    <dbReference type="NCBI Taxonomy" id="83291"/>
    <lineage>
        <taxon>Bacteria</taxon>
        <taxon>Bacillati</taxon>
        <taxon>Actinomycetota</taxon>
        <taxon>Actinomycetes</taxon>
        <taxon>Kitasatosporales</taxon>
        <taxon>Streptomycetaceae</taxon>
        <taxon>Streptomyces</taxon>
    </lineage>
</organism>
<dbReference type="AlphaFoldDB" id="A0A345Y1I3"/>
<evidence type="ECO:0000256" key="3">
    <source>
        <dbReference type="ARBA" id="ARBA00022692"/>
    </source>
</evidence>
<keyword evidence="3 7" id="KW-0812">Transmembrane</keyword>